<reference evidence="1" key="2">
    <citation type="submission" date="2025-09" db="UniProtKB">
        <authorList>
            <consortium name="EnsemblPlants"/>
        </authorList>
    </citation>
    <scope>IDENTIFICATION</scope>
</reference>
<sequence>MPNLRGEASSEENATSATMTGPNPCNSFWNETMDRLNPDVRRCFEFCSIFPRGSKLRIDQLVCMWIAQGFIKTSCATEDMEDVAKAYIQELVLSSFLQPIRTSSGTDFFTIPYVLHDILDKVTRNYLRMENARSHMGEGWEGDVPRDIHHLFIQNYDRDLITEKILGLENLCTLIVYVVGKDTPIEEKVIESICKRLTKLRVLAIAFSHEHDPIKQPSDFLFPESVSQLKYLRYLAFRTNITCTVTLPATLNKLQHLQLLDFGDGGISEFTFAKLVNLRHIFCKRVAMLPYVGRLSSLQTLPGFQVSNEQGCDLEQLRDLKKLRGRLGIGGLEIINSKGQALQANLAAKRLTELILRWDYSDNRMCSPEVQAEVLEGLCPPMELQILCLMNFEGSRYPDWMVGKHSSGPKYLQDLYIVYCRQPINASGLAEAFPHLRVLQLCSCSWDALPDDMAHLTSLKYMMIYGCKNIRSLPILPESLEILEVSYCNDEFVKSCQTIGHPNWQKIEHIPTRHFQSCKTLLPIDVAGRQRRTSDRSCNTVGLNAMFRTHTRTICSAREKDAFKIIMPVALLLLFIVLHALAFYSFVLIIDRSLVTSLGASPTVQHKMDRTWPLVELKYLIYCVDLLNSLRLEMDVTDFSYMRI</sequence>
<keyword evidence="2" id="KW-1185">Reference proteome</keyword>
<evidence type="ECO:0000313" key="1">
    <source>
        <dbReference type="EnsemblPlants" id="AVESA.00010b.r2.3DG0569640.1.CDS"/>
    </source>
</evidence>
<dbReference type="Proteomes" id="UP001732700">
    <property type="component" value="Chromosome 3D"/>
</dbReference>
<proteinExistence type="predicted"/>
<dbReference type="EnsemblPlants" id="AVESA.00010b.r2.3DG0569640.1">
    <property type="protein sequence ID" value="AVESA.00010b.r2.3DG0569640.1.CDS"/>
    <property type="gene ID" value="AVESA.00010b.r2.3DG0569640"/>
</dbReference>
<reference evidence="1" key="1">
    <citation type="submission" date="2021-05" db="EMBL/GenBank/DDBJ databases">
        <authorList>
            <person name="Scholz U."/>
            <person name="Mascher M."/>
            <person name="Fiebig A."/>
        </authorList>
    </citation>
    <scope>NUCLEOTIDE SEQUENCE [LARGE SCALE GENOMIC DNA]</scope>
</reference>
<name>A0ACD5W7C2_AVESA</name>
<organism evidence="1 2">
    <name type="scientific">Avena sativa</name>
    <name type="common">Oat</name>
    <dbReference type="NCBI Taxonomy" id="4498"/>
    <lineage>
        <taxon>Eukaryota</taxon>
        <taxon>Viridiplantae</taxon>
        <taxon>Streptophyta</taxon>
        <taxon>Embryophyta</taxon>
        <taxon>Tracheophyta</taxon>
        <taxon>Spermatophyta</taxon>
        <taxon>Magnoliopsida</taxon>
        <taxon>Liliopsida</taxon>
        <taxon>Poales</taxon>
        <taxon>Poaceae</taxon>
        <taxon>BOP clade</taxon>
        <taxon>Pooideae</taxon>
        <taxon>Poodae</taxon>
        <taxon>Poeae</taxon>
        <taxon>Poeae Chloroplast Group 1 (Aveneae type)</taxon>
        <taxon>Aveninae</taxon>
        <taxon>Avena</taxon>
    </lineage>
</organism>
<accession>A0ACD5W7C2</accession>
<protein>
    <submittedName>
        <fullName evidence="1">Uncharacterized protein</fullName>
    </submittedName>
</protein>
<evidence type="ECO:0000313" key="2">
    <source>
        <dbReference type="Proteomes" id="UP001732700"/>
    </source>
</evidence>